<evidence type="ECO:0000256" key="5">
    <source>
        <dbReference type="ARBA" id="ARBA00013170"/>
    </source>
</evidence>
<evidence type="ECO:0000256" key="3">
    <source>
        <dbReference type="ARBA" id="ARBA00005042"/>
    </source>
</evidence>
<feature type="transmembrane region" description="Helical" evidence="18">
    <location>
        <begin position="148"/>
        <end position="171"/>
    </location>
</feature>
<dbReference type="GO" id="GO:0036094">
    <property type="term" value="F:small molecule binding"/>
    <property type="evidence" value="ECO:0007669"/>
    <property type="project" value="UniProtKB-ARBA"/>
</dbReference>
<keyword evidence="9 18" id="KW-0812">Transmembrane</keyword>
<evidence type="ECO:0000256" key="1">
    <source>
        <dbReference type="ARBA" id="ARBA00001936"/>
    </source>
</evidence>
<keyword evidence="20" id="KW-1185">Reference proteome</keyword>
<dbReference type="InterPro" id="IPR000462">
    <property type="entry name" value="CDP-OH_P_trans"/>
</dbReference>
<dbReference type="EC" id="2.7.8.5" evidence="5 16"/>
<comment type="catalytic activity">
    <reaction evidence="15">
        <text>a CDP-1,2-diacyl-sn-glycerol + sn-glycerol 3-phosphate = a 1,2-diacyl-sn-glycero-3-phospho-(1'-sn-glycero-3'-phosphate) + CMP + H(+)</text>
        <dbReference type="Rhea" id="RHEA:12593"/>
        <dbReference type="ChEBI" id="CHEBI:15378"/>
        <dbReference type="ChEBI" id="CHEBI:57597"/>
        <dbReference type="ChEBI" id="CHEBI:58332"/>
        <dbReference type="ChEBI" id="CHEBI:60110"/>
        <dbReference type="ChEBI" id="CHEBI:60377"/>
        <dbReference type="EC" id="2.7.8.5"/>
    </reaction>
</comment>
<reference evidence="19 20" key="1">
    <citation type="submission" date="2018-07" db="EMBL/GenBank/DDBJ databases">
        <title>Motiliproteus coralliicola sp. nov., a bacterium isolated from Coral.</title>
        <authorList>
            <person name="Wang G."/>
        </authorList>
    </citation>
    <scope>NUCLEOTIDE SEQUENCE [LARGE SCALE GENOMIC DNA]</scope>
    <source>
        <strain evidence="19 20">C34</strain>
    </source>
</reference>
<keyword evidence="7" id="KW-0444">Lipid biosynthesis</keyword>
<gene>
    <name evidence="19" type="primary">pgsA</name>
    <name evidence="19" type="ORF">DV711_03660</name>
</gene>
<evidence type="ECO:0000256" key="9">
    <source>
        <dbReference type="ARBA" id="ARBA00022692"/>
    </source>
</evidence>
<evidence type="ECO:0000256" key="14">
    <source>
        <dbReference type="ARBA" id="ARBA00023264"/>
    </source>
</evidence>
<feature type="transmembrane region" description="Helical" evidence="18">
    <location>
        <begin position="119"/>
        <end position="142"/>
    </location>
</feature>
<keyword evidence="11" id="KW-0443">Lipid metabolism</keyword>
<dbReference type="FunFam" id="1.20.120.1760:FF:000008">
    <property type="entry name" value="CDP-diacylglycerol--glycerol-3-phosphate 3-phosphatidyltransferase 2"/>
    <property type="match status" value="1"/>
</dbReference>
<dbReference type="GO" id="GO:0005886">
    <property type="term" value="C:plasma membrane"/>
    <property type="evidence" value="ECO:0007669"/>
    <property type="project" value="TreeGrafter"/>
</dbReference>
<dbReference type="Pfam" id="PF01066">
    <property type="entry name" value="CDP-OH_P_transf"/>
    <property type="match status" value="1"/>
</dbReference>
<name>A0A369WVX6_9GAMM</name>
<dbReference type="InterPro" id="IPR050324">
    <property type="entry name" value="CDP-alcohol_PTase-I"/>
</dbReference>
<dbReference type="PROSITE" id="PS00379">
    <property type="entry name" value="CDP_ALCOHOL_P_TRANSF"/>
    <property type="match status" value="1"/>
</dbReference>
<feature type="transmembrane region" description="Helical" evidence="18">
    <location>
        <begin position="31"/>
        <end position="51"/>
    </location>
</feature>
<evidence type="ECO:0000256" key="18">
    <source>
        <dbReference type="SAM" id="Phobius"/>
    </source>
</evidence>
<dbReference type="GO" id="GO:0046474">
    <property type="term" value="P:glycerophospholipid biosynthetic process"/>
    <property type="evidence" value="ECO:0007669"/>
    <property type="project" value="TreeGrafter"/>
</dbReference>
<dbReference type="EMBL" id="QQOH01000001">
    <property type="protein sequence ID" value="RDE24696.1"/>
    <property type="molecule type" value="Genomic_DNA"/>
</dbReference>
<comment type="pathway">
    <text evidence="3">Phospholipid metabolism; phosphatidylglycerol biosynthesis; phosphatidylglycerol from CDP-diacylglycerol: step 1/2.</text>
</comment>
<dbReference type="AlphaFoldDB" id="A0A369WVX6"/>
<dbReference type="InterPro" id="IPR048254">
    <property type="entry name" value="CDP_ALCOHOL_P_TRANSF_CS"/>
</dbReference>
<keyword evidence="8 17" id="KW-0808">Transferase</keyword>
<evidence type="ECO:0000256" key="17">
    <source>
        <dbReference type="RuleBase" id="RU003750"/>
    </source>
</evidence>
<dbReference type="PIRSF" id="PIRSF000847">
    <property type="entry name" value="Phos_ph_gly_syn"/>
    <property type="match status" value="1"/>
</dbReference>
<keyword evidence="13" id="KW-0594">Phospholipid biosynthesis</keyword>
<protein>
    <recommendedName>
        <fullName evidence="6 16">CDP-diacylglycerol--glycerol-3-phosphate 3-phosphatidyltransferase</fullName>
        <ecNumber evidence="5 16">2.7.8.5</ecNumber>
    </recommendedName>
</protein>
<evidence type="ECO:0000256" key="15">
    <source>
        <dbReference type="ARBA" id="ARBA00048586"/>
    </source>
</evidence>
<keyword evidence="12 18" id="KW-0472">Membrane</keyword>
<accession>A0A369WVX6</accession>
<evidence type="ECO:0000256" key="16">
    <source>
        <dbReference type="NCBIfam" id="TIGR00560"/>
    </source>
</evidence>
<sequence>MNIPNILTSLRILLIPCLVIVYYLPYKWSYLAAASIFALAAITDWFDGYLARKLNQSTAFGAFLDPVADKLMVAVALIMLVETYADIYVTLPAAIIVGREIVISALREWMAELGKRASVAVSMIGKIKTALQMLSIFVLLLAEPHTELAYVGLGALYGAAVLTLWSMWIYLRASWDDLVQDI</sequence>
<keyword evidence="10 18" id="KW-1133">Transmembrane helix</keyword>
<dbReference type="GO" id="GO:0050793">
    <property type="term" value="P:regulation of developmental process"/>
    <property type="evidence" value="ECO:0007669"/>
    <property type="project" value="UniProtKB-ARBA"/>
</dbReference>
<organism evidence="19 20">
    <name type="scientific">Motiliproteus coralliicola</name>
    <dbReference type="NCBI Taxonomy" id="2283196"/>
    <lineage>
        <taxon>Bacteria</taxon>
        <taxon>Pseudomonadati</taxon>
        <taxon>Pseudomonadota</taxon>
        <taxon>Gammaproteobacteria</taxon>
        <taxon>Oceanospirillales</taxon>
        <taxon>Oceanospirillaceae</taxon>
        <taxon>Motiliproteus</taxon>
    </lineage>
</organism>
<evidence type="ECO:0000313" key="20">
    <source>
        <dbReference type="Proteomes" id="UP000253769"/>
    </source>
</evidence>
<dbReference type="OrthoDB" id="9796672at2"/>
<dbReference type="GO" id="GO:0008444">
    <property type="term" value="F:CDP-diacylglycerol-glycerol-3-phosphate 3-phosphatidyltransferase activity"/>
    <property type="evidence" value="ECO:0007669"/>
    <property type="project" value="UniProtKB-UniRule"/>
</dbReference>
<evidence type="ECO:0000256" key="10">
    <source>
        <dbReference type="ARBA" id="ARBA00022989"/>
    </source>
</evidence>
<comment type="cofactor">
    <cofactor evidence="1">
        <name>Mn(2+)</name>
        <dbReference type="ChEBI" id="CHEBI:29035"/>
    </cofactor>
</comment>
<dbReference type="RefSeq" id="WP_114694283.1">
    <property type="nucleotide sequence ID" value="NZ_QQOH01000001.1"/>
</dbReference>
<evidence type="ECO:0000256" key="12">
    <source>
        <dbReference type="ARBA" id="ARBA00023136"/>
    </source>
</evidence>
<dbReference type="GO" id="GO:0005737">
    <property type="term" value="C:cytoplasm"/>
    <property type="evidence" value="ECO:0007669"/>
    <property type="project" value="UniProtKB-ARBA"/>
</dbReference>
<dbReference type="PANTHER" id="PTHR14269:SF62">
    <property type="entry name" value="CDP-DIACYLGLYCEROL--GLYCEROL-3-PHOSPHATE 3-PHOSPHATIDYLTRANSFERASE 1, CHLOROPLASTIC"/>
    <property type="match status" value="1"/>
</dbReference>
<dbReference type="InterPro" id="IPR043130">
    <property type="entry name" value="CDP-OH_PTrfase_TM_dom"/>
</dbReference>
<evidence type="ECO:0000256" key="8">
    <source>
        <dbReference type="ARBA" id="ARBA00022679"/>
    </source>
</evidence>
<evidence type="ECO:0000256" key="11">
    <source>
        <dbReference type="ARBA" id="ARBA00023098"/>
    </source>
</evidence>
<dbReference type="InterPro" id="IPR004570">
    <property type="entry name" value="Phosphatidylglycerol_P_synth"/>
</dbReference>
<comment type="subcellular location">
    <subcellularLocation>
        <location evidence="2">Membrane</location>
        <topology evidence="2">Multi-pass membrane protein</topology>
    </subcellularLocation>
</comment>
<dbReference type="Gene3D" id="1.20.120.1760">
    <property type="match status" value="1"/>
</dbReference>
<proteinExistence type="inferred from homology"/>
<dbReference type="NCBIfam" id="TIGR00560">
    <property type="entry name" value="pgsA"/>
    <property type="match status" value="1"/>
</dbReference>
<evidence type="ECO:0000256" key="6">
    <source>
        <dbReference type="ARBA" id="ARBA00014944"/>
    </source>
</evidence>
<feature type="transmembrane region" description="Helical" evidence="18">
    <location>
        <begin position="71"/>
        <end position="98"/>
    </location>
</feature>
<feature type="transmembrane region" description="Helical" evidence="18">
    <location>
        <begin position="6"/>
        <end position="24"/>
    </location>
</feature>
<evidence type="ECO:0000256" key="2">
    <source>
        <dbReference type="ARBA" id="ARBA00004141"/>
    </source>
</evidence>
<dbReference type="PANTHER" id="PTHR14269">
    <property type="entry name" value="CDP-DIACYLGLYCEROL--GLYCEROL-3-PHOSPHATE 3-PHOSPHATIDYLTRANSFERASE-RELATED"/>
    <property type="match status" value="1"/>
</dbReference>
<keyword evidence="14" id="KW-1208">Phospholipid metabolism</keyword>
<comment type="caution">
    <text evidence="19">The sequence shown here is derived from an EMBL/GenBank/DDBJ whole genome shotgun (WGS) entry which is preliminary data.</text>
</comment>
<evidence type="ECO:0000256" key="4">
    <source>
        <dbReference type="ARBA" id="ARBA00010441"/>
    </source>
</evidence>
<comment type="similarity">
    <text evidence="4 17">Belongs to the CDP-alcohol phosphatidyltransferase class-I family.</text>
</comment>
<evidence type="ECO:0000256" key="13">
    <source>
        <dbReference type="ARBA" id="ARBA00023209"/>
    </source>
</evidence>
<dbReference type="Proteomes" id="UP000253769">
    <property type="component" value="Unassembled WGS sequence"/>
</dbReference>
<evidence type="ECO:0000256" key="7">
    <source>
        <dbReference type="ARBA" id="ARBA00022516"/>
    </source>
</evidence>
<evidence type="ECO:0000313" key="19">
    <source>
        <dbReference type="EMBL" id="RDE24696.1"/>
    </source>
</evidence>